<reference evidence="1 2" key="1">
    <citation type="submission" date="2011-09" db="EMBL/GenBank/DDBJ databases">
        <authorList>
            <person name="Pope W.H."/>
            <person name="Pedulla M.L."/>
            <person name="Ford M.E."/>
            <person name="Peebles C.L."/>
            <person name="Hatfull G.H."/>
            <person name="Hendrix R.W."/>
        </authorList>
    </citation>
    <scope>NUCLEOTIDE SEQUENCE [LARGE SCALE GENOMIC DNA]</scope>
    <source>
        <strain evidence="1">G</strain>
    </source>
</reference>
<evidence type="ECO:0000313" key="2">
    <source>
        <dbReference type="Proteomes" id="UP000009273"/>
    </source>
</evidence>
<protein>
    <submittedName>
        <fullName evidence="1">Gp336</fullName>
    </submittedName>
</protein>
<gene>
    <name evidence="1" type="primary">336</name>
    <name evidence="1" type="ORF">G_336</name>
</gene>
<proteinExistence type="predicted"/>
<dbReference type="Proteomes" id="UP000009273">
    <property type="component" value="Segment"/>
</dbReference>
<dbReference type="RefSeq" id="YP_009015639.1">
    <property type="nucleotide sequence ID" value="NC_023719.1"/>
</dbReference>
<evidence type="ECO:0000313" key="1">
    <source>
        <dbReference type="EMBL" id="AEO93595.1"/>
    </source>
</evidence>
<organism evidence="1 2">
    <name type="scientific">Bacillus phage G</name>
    <dbReference type="NCBI Taxonomy" id="2884420"/>
    <lineage>
        <taxon>Viruses</taxon>
        <taxon>Duplodnaviria</taxon>
        <taxon>Heunggongvirae</taxon>
        <taxon>Uroviricota</taxon>
        <taxon>Caudoviricetes</taxon>
        <taxon>Donellivirus</taxon>
        <taxon>Donellivirus gee</taxon>
    </lineage>
</organism>
<sequence>MRRLIKKSNASFFHGTSFENLKSIMREGKIIPQGTSGFGIGKYTGDDADDKFNNFVFLGVNRSDALSYAIQMNTKVPVVLEVFVNENDLYPDDIDLPGAKSWEESANAIGQVKILNSIDISQINKVYFYNKSAQEIFNCDINDDWEEIIYDYWDKFN</sequence>
<accession>G3MA77</accession>
<dbReference type="GeneID" id="18563551"/>
<dbReference type="KEGG" id="vg:18563551"/>
<keyword evidence="2" id="KW-1185">Reference proteome</keyword>
<name>G3MA77_9CAUD</name>
<dbReference type="EMBL" id="JN638751">
    <property type="protein sequence ID" value="AEO93595.1"/>
    <property type="molecule type" value="Genomic_DNA"/>
</dbReference>